<evidence type="ECO:0000256" key="1">
    <source>
        <dbReference type="ARBA" id="ARBA00022857"/>
    </source>
</evidence>
<reference evidence="4" key="1">
    <citation type="submission" date="2021-02" db="EMBL/GenBank/DDBJ databases">
        <title>Genome sequence of Rhodospirillales sp. strain TMPK1 isolated from soil.</title>
        <authorList>
            <person name="Nakai R."/>
            <person name="Kusada H."/>
            <person name="Tamaki H."/>
        </authorList>
    </citation>
    <scope>NUCLEOTIDE SEQUENCE</scope>
    <source>
        <strain evidence="4">TMPK1</strain>
    </source>
</reference>
<dbReference type="InterPro" id="IPR014189">
    <property type="entry name" value="Quinone_OxRdtase_PIG3"/>
</dbReference>
<evidence type="ECO:0000256" key="2">
    <source>
        <dbReference type="ARBA" id="ARBA00023002"/>
    </source>
</evidence>
<dbReference type="AlphaFoldDB" id="A0A8S8XGP0"/>
<dbReference type="SUPFAM" id="SSF51735">
    <property type="entry name" value="NAD(P)-binding Rossmann-fold domains"/>
    <property type="match status" value="1"/>
</dbReference>
<dbReference type="InterPro" id="IPR013154">
    <property type="entry name" value="ADH-like_N"/>
</dbReference>
<dbReference type="PANTHER" id="PTHR48106:SF8">
    <property type="entry name" value="OS02G0805600 PROTEIN"/>
    <property type="match status" value="1"/>
</dbReference>
<dbReference type="GO" id="GO:0016651">
    <property type="term" value="F:oxidoreductase activity, acting on NAD(P)H"/>
    <property type="evidence" value="ECO:0007669"/>
    <property type="project" value="TreeGrafter"/>
</dbReference>
<keyword evidence="5" id="KW-1185">Reference proteome</keyword>
<dbReference type="CDD" id="cd05276">
    <property type="entry name" value="p53_inducible_oxidoreductase"/>
    <property type="match status" value="1"/>
</dbReference>
<organism evidence="4 5">
    <name type="scientific">Roseiterribacter gracilis</name>
    <dbReference type="NCBI Taxonomy" id="2812848"/>
    <lineage>
        <taxon>Bacteria</taxon>
        <taxon>Pseudomonadati</taxon>
        <taxon>Pseudomonadota</taxon>
        <taxon>Alphaproteobacteria</taxon>
        <taxon>Rhodospirillales</taxon>
        <taxon>Roseiterribacteraceae</taxon>
        <taxon>Roseiterribacter</taxon>
    </lineage>
</organism>
<dbReference type="EMBL" id="BOPV01000001">
    <property type="protein sequence ID" value="GIL40295.1"/>
    <property type="molecule type" value="Genomic_DNA"/>
</dbReference>
<dbReference type="Gene3D" id="3.40.50.720">
    <property type="entry name" value="NAD(P)-binding Rossmann-like Domain"/>
    <property type="match status" value="1"/>
</dbReference>
<sequence>MAEIPQDDVAIEITTHGGPEVLRPVRRPVPQPGPNELLVRVAAAGVNRPDLMQRAGQYPPPPGASDIPGLEVAGTVAAIGAEVRDVRVGDEVCALVAGGGYARWCIVPAPQALPIPRGLSMIEAAALPETFFTVWRNVFDIGGLRAGETALVHGGASGIGTTAIQMIAAMGATAIVTAGTVAKCAACRTLGAAHAINYATTDFVEATLAATDKRGVDLVLDMVGGDYVSRNLQALAEFGRHVSIATQHGHKIEISLVPVMRKRLTLTGSVLRARSVAEKGAIAAQLREKIWPLLETGRIKPQIWKSFPLEEAAAAHAALEGGEHVGKVVLAT</sequence>
<accession>A0A8S8XGP0</accession>
<dbReference type="Proteomes" id="UP000681075">
    <property type="component" value="Unassembled WGS sequence"/>
</dbReference>
<dbReference type="Pfam" id="PF13602">
    <property type="entry name" value="ADH_zinc_N_2"/>
    <property type="match status" value="1"/>
</dbReference>
<dbReference type="PANTHER" id="PTHR48106">
    <property type="entry name" value="QUINONE OXIDOREDUCTASE PIG3-RELATED"/>
    <property type="match status" value="1"/>
</dbReference>
<keyword evidence="2" id="KW-0560">Oxidoreductase</keyword>
<dbReference type="Gene3D" id="3.90.180.10">
    <property type="entry name" value="Medium-chain alcohol dehydrogenases, catalytic domain"/>
    <property type="match status" value="1"/>
</dbReference>
<comment type="caution">
    <text evidence="4">The sequence shown here is derived from an EMBL/GenBank/DDBJ whole genome shotgun (WGS) entry which is preliminary data.</text>
</comment>
<evidence type="ECO:0000313" key="5">
    <source>
        <dbReference type="Proteomes" id="UP000681075"/>
    </source>
</evidence>
<evidence type="ECO:0000259" key="3">
    <source>
        <dbReference type="SMART" id="SM00829"/>
    </source>
</evidence>
<proteinExistence type="predicted"/>
<dbReference type="InterPro" id="IPR011032">
    <property type="entry name" value="GroES-like_sf"/>
</dbReference>
<dbReference type="GO" id="GO:0070402">
    <property type="term" value="F:NADPH binding"/>
    <property type="evidence" value="ECO:0007669"/>
    <property type="project" value="TreeGrafter"/>
</dbReference>
<feature type="domain" description="Enoyl reductase (ER)" evidence="3">
    <location>
        <begin position="17"/>
        <end position="330"/>
    </location>
</feature>
<dbReference type="RefSeq" id="WP_420243399.1">
    <property type="nucleotide sequence ID" value="NZ_BOPV01000001.1"/>
</dbReference>
<dbReference type="SUPFAM" id="SSF50129">
    <property type="entry name" value="GroES-like"/>
    <property type="match status" value="1"/>
</dbReference>
<keyword evidence="1" id="KW-0521">NADP</keyword>
<dbReference type="InterPro" id="IPR036291">
    <property type="entry name" value="NAD(P)-bd_dom_sf"/>
</dbReference>
<dbReference type="SMART" id="SM00829">
    <property type="entry name" value="PKS_ER"/>
    <property type="match status" value="1"/>
</dbReference>
<dbReference type="InterPro" id="IPR020843">
    <property type="entry name" value="ER"/>
</dbReference>
<dbReference type="NCBIfam" id="TIGR02824">
    <property type="entry name" value="quinone_pig3"/>
    <property type="match status" value="1"/>
</dbReference>
<gene>
    <name evidence="4" type="ORF">TMPK1_25320</name>
</gene>
<name>A0A8S8XGP0_9PROT</name>
<dbReference type="Pfam" id="PF08240">
    <property type="entry name" value="ADH_N"/>
    <property type="match status" value="1"/>
</dbReference>
<evidence type="ECO:0000313" key="4">
    <source>
        <dbReference type="EMBL" id="GIL40295.1"/>
    </source>
</evidence>
<protein>
    <submittedName>
        <fullName evidence="4">Zinc-binding dehydrogenase</fullName>
    </submittedName>
</protein>